<feature type="compositionally biased region" description="Polar residues" evidence="9">
    <location>
        <begin position="86"/>
        <end position="95"/>
    </location>
</feature>
<keyword evidence="7" id="KW-0862">Zinc</keyword>
<feature type="domain" description="RING-type" evidence="11">
    <location>
        <begin position="693"/>
        <end position="923"/>
    </location>
</feature>
<evidence type="ECO:0000256" key="9">
    <source>
        <dbReference type="SAM" id="MobiDB-lite"/>
    </source>
</evidence>
<dbReference type="Gene3D" id="3.30.40.10">
    <property type="entry name" value="Zinc/RING finger domain, C3HC4 (zinc finger)"/>
    <property type="match status" value="2"/>
</dbReference>
<keyword evidence="3" id="KW-0479">Metal-binding</keyword>
<dbReference type="Proteomes" id="UP000639338">
    <property type="component" value="Unassembled WGS sequence"/>
</dbReference>
<gene>
    <name evidence="12" type="ORF">HCN44_002302</name>
</gene>
<dbReference type="GO" id="GO:0043161">
    <property type="term" value="P:proteasome-mediated ubiquitin-dependent protein catabolic process"/>
    <property type="evidence" value="ECO:0007669"/>
    <property type="project" value="TreeGrafter"/>
</dbReference>
<dbReference type="AlphaFoldDB" id="A0A834Y108"/>
<dbReference type="Pfam" id="PF13445">
    <property type="entry name" value="zf-RING_UBOX"/>
    <property type="match status" value="2"/>
</dbReference>
<evidence type="ECO:0000256" key="6">
    <source>
        <dbReference type="ARBA" id="ARBA00022786"/>
    </source>
</evidence>
<keyword evidence="2" id="KW-0808">Transferase</keyword>
<dbReference type="PROSITE" id="PS00518">
    <property type="entry name" value="ZF_RING_1"/>
    <property type="match status" value="2"/>
</dbReference>
<dbReference type="InterPro" id="IPR047559">
    <property type="entry name" value="HOIL1_RBR_mRING-HC-C3HC3D"/>
</dbReference>
<evidence type="ECO:0000256" key="8">
    <source>
        <dbReference type="PROSITE-ProRule" id="PRU00175"/>
    </source>
</evidence>
<dbReference type="PANTHER" id="PTHR22770">
    <property type="entry name" value="UBIQUITIN CONJUGATING ENZYME 7 INTERACTING PROTEIN-RELATED"/>
    <property type="match status" value="1"/>
</dbReference>
<dbReference type="PROSITE" id="PS50089">
    <property type="entry name" value="ZF_RING_2"/>
    <property type="match status" value="2"/>
</dbReference>
<dbReference type="GO" id="GO:0043130">
    <property type="term" value="F:ubiquitin binding"/>
    <property type="evidence" value="ECO:0007669"/>
    <property type="project" value="TreeGrafter"/>
</dbReference>
<feature type="compositionally biased region" description="Acidic residues" evidence="9">
    <location>
        <begin position="428"/>
        <end position="438"/>
    </location>
</feature>
<dbReference type="CDD" id="cd16633">
    <property type="entry name" value="mRING-HC-C3HC3D_RBR_HOIL1"/>
    <property type="match status" value="2"/>
</dbReference>
<evidence type="ECO:0000259" key="10">
    <source>
        <dbReference type="PROSITE" id="PS50089"/>
    </source>
</evidence>
<dbReference type="GO" id="GO:0097039">
    <property type="term" value="P:protein linear polyubiquitination"/>
    <property type="evidence" value="ECO:0007669"/>
    <property type="project" value="TreeGrafter"/>
</dbReference>
<dbReference type="SMART" id="SM00184">
    <property type="entry name" value="RING"/>
    <property type="match status" value="2"/>
</dbReference>
<dbReference type="GO" id="GO:0004842">
    <property type="term" value="F:ubiquitin-protein transferase activity"/>
    <property type="evidence" value="ECO:0007669"/>
    <property type="project" value="TreeGrafter"/>
</dbReference>
<dbReference type="InterPro" id="IPR017907">
    <property type="entry name" value="Znf_RING_CS"/>
</dbReference>
<sequence length="927" mass="104408">MENNYNDGDDDDDEVTIIKVVNNSVVIDENQQQVNDEIGNNFDVDENQQQLNDEIENNVDIDENQQQVNNEIENNVDEHRGENQQDENNYHNTSGNEEYDQMVLLQSYDIVPNVEDITCPICMDVYGPAEAVVLKDCLHSFCWDCLQNTIQHSETPEVRCPFVGDVSACESNLREREIKALVSPEEFEKHLAKSVTLAENKAGKSSFHCQTPNCPYWCFVDDNNGDFICTICNKTNCLKCQGVHDGKTCEEYQTEIQAASASNTDAKMSDDSIKEMLKNGTAMNCTTCNAVLQKISGCDHITCAACKSHLNWRGIGSAYWQKRHGKIATPNHRGVMSNAERARMTRMNNMLRHHIDNVDRRIETLNSGVMIANVVPHAKSLKLSESNNRRSTRQSSRMQQQKVPRRKSSSSPSPPPPLLKRPKYLDIVDPDTDDENDDTITSPALSQNLHDNHTINKLSQELKKLSQSDEIANKMDYTGKADNVIVKKQRSESSTSLSQASKTSWVEVCLSQENTTQADNTTNLTTSDLNVDQLLPTTLGELKKKISQEYELSTNVQNWFVGKKVNNNDENTTINELTNFGKNSLYLFVSAPVVEINDANEEEDHVKTVLIESNNLVNVEDPDIEKNDVNDDSIVVEEEEEEVKIIANEIVEEINLDDFEIQDNEVETIQDDKIKEYDELMLLQSCDIVPNVDDITCPICLDVYGPAEAVVLQDCLHTFCWTCLQNTIQHSDTPDVSCPFMSEDNSTCDSHLRQREIKALVSPEIFEKHLAKSVTLAENKAGKSAFHCQTPNCTNWCFIGEDDVEFPCGICNKKNCLKCRVMHDGLNCYDYQEKLRMSKEPNGESLKTENMLKEMLEKRKLMKCPVCEVMLTKIAGCDSIVCSICRTELCWPTKGTRWGPQGKGDTSGGCRCGVNGKKCHVNCGNCH</sequence>
<dbReference type="InterPro" id="IPR013083">
    <property type="entry name" value="Znf_RING/FYVE/PHD"/>
</dbReference>
<evidence type="ECO:0000256" key="5">
    <source>
        <dbReference type="ARBA" id="ARBA00022771"/>
    </source>
</evidence>
<dbReference type="PROSITE" id="PS51873">
    <property type="entry name" value="TRIAD"/>
    <property type="match status" value="2"/>
</dbReference>
<keyword evidence="5 8" id="KW-0863">Zinc-finger</keyword>
<evidence type="ECO:0000256" key="3">
    <source>
        <dbReference type="ARBA" id="ARBA00022723"/>
    </source>
</evidence>
<comment type="pathway">
    <text evidence="1">Protein modification; protein ubiquitination.</text>
</comment>
<dbReference type="InterPro" id="IPR001841">
    <property type="entry name" value="Znf_RING"/>
</dbReference>
<organism evidence="12 13">
    <name type="scientific">Aphidius gifuensis</name>
    <name type="common">Parasitoid wasp</name>
    <dbReference type="NCBI Taxonomy" id="684658"/>
    <lineage>
        <taxon>Eukaryota</taxon>
        <taxon>Metazoa</taxon>
        <taxon>Ecdysozoa</taxon>
        <taxon>Arthropoda</taxon>
        <taxon>Hexapoda</taxon>
        <taxon>Insecta</taxon>
        <taxon>Pterygota</taxon>
        <taxon>Neoptera</taxon>
        <taxon>Endopterygota</taxon>
        <taxon>Hymenoptera</taxon>
        <taxon>Apocrita</taxon>
        <taxon>Ichneumonoidea</taxon>
        <taxon>Braconidae</taxon>
        <taxon>Aphidiinae</taxon>
        <taxon>Aphidius</taxon>
    </lineage>
</organism>
<dbReference type="InterPro" id="IPR047557">
    <property type="entry name" value="Rcat_RBR_HOIL1"/>
</dbReference>
<keyword evidence="13" id="KW-1185">Reference proteome</keyword>
<evidence type="ECO:0000259" key="11">
    <source>
        <dbReference type="PROSITE" id="PS51873"/>
    </source>
</evidence>
<dbReference type="InterPro" id="IPR051628">
    <property type="entry name" value="LUBAC_E3_Ligases"/>
</dbReference>
<evidence type="ECO:0000313" key="13">
    <source>
        <dbReference type="Proteomes" id="UP000639338"/>
    </source>
</evidence>
<dbReference type="InterPro" id="IPR027370">
    <property type="entry name" value="Znf-RING_euk"/>
</dbReference>
<evidence type="ECO:0008006" key="14">
    <source>
        <dbReference type="Google" id="ProtNLM"/>
    </source>
</evidence>
<dbReference type="Gene3D" id="1.20.120.1750">
    <property type="match status" value="2"/>
</dbReference>
<feature type="compositionally biased region" description="Polar residues" evidence="9">
    <location>
        <begin position="439"/>
        <end position="449"/>
    </location>
</feature>
<keyword evidence="4" id="KW-0677">Repeat</keyword>
<feature type="domain" description="RING-type" evidence="11">
    <location>
        <begin position="115"/>
        <end position="335"/>
    </location>
</feature>
<feature type="domain" description="RING-type" evidence="10">
    <location>
        <begin position="119"/>
        <end position="161"/>
    </location>
</feature>
<comment type="caution">
    <text evidence="12">The sequence shown here is derived from an EMBL/GenBank/DDBJ whole genome shotgun (WGS) entry which is preliminary data.</text>
</comment>
<dbReference type="GO" id="GO:0008270">
    <property type="term" value="F:zinc ion binding"/>
    <property type="evidence" value="ECO:0007669"/>
    <property type="project" value="UniProtKB-KW"/>
</dbReference>
<reference evidence="12 13" key="1">
    <citation type="submission" date="2020-08" db="EMBL/GenBank/DDBJ databases">
        <title>Aphidius gifuensis genome sequencing and assembly.</title>
        <authorList>
            <person name="Du Z."/>
        </authorList>
    </citation>
    <scope>NUCLEOTIDE SEQUENCE [LARGE SCALE GENOMIC DNA]</scope>
    <source>
        <strain evidence="12">YNYX2018</strain>
        <tissue evidence="12">Adults</tissue>
    </source>
</reference>
<dbReference type="InterPro" id="IPR044066">
    <property type="entry name" value="TRIAD_supradom"/>
</dbReference>
<keyword evidence="6" id="KW-0833">Ubl conjugation pathway</keyword>
<evidence type="ECO:0000256" key="2">
    <source>
        <dbReference type="ARBA" id="ARBA00022679"/>
    </source>
</evidence>
<evidence type="ECO:0000256" key="1">
    <source>
        <dbReference type="ARBA" id="ARBA00004906"/>
    </source>
</evidence>
<evidence type="ECO:0000313" key="12">
    <source>
        <dbReference type="EMBL" id="KAF7996656.1"/>
    </source>
</evidence>
<feature type="region of interest" description="Disordered" evidence="9">
    <location>
        <begin position="75"/>
        <end position="95"/>
    </location>
</feature>
<evidence type="ECO:0000256" key="4">
    <source>
        <dbReference type="ARBA" id="ARBA00022737"/>
    </source>
</evidence>
<feature type="region of interest" description="Disordered" evidence="9">
    <location>
        <begin position="380"/>
        <end position="452"/>
    </location>
</feature>
<dbReference type="FunFam" id="3.30.40.10:FF:000137">
    <property type="entry name" value="RanBP-type and C3HC4-type zinc finger-containing protein 1"/>
    <property type="match status" value="2"/>
</dbReference>
<feature type="domain" description="RING-type" evidence="10">
    <location>
        <begin position="697"/>
        <end position="739"/>
    </location>
</feature>
<evidence type="ECO:0000256" key="7">
    <source>
        <dbReference type="ARBA" id="ARBA00022833"/>
    </source>
</evidence>
<accession>A0A834Y108</accession>
<proteinExistence type="predicted"/>
<dbReference type="CDD" id="cd20358">
    <property type="entry name" value="Rcat_RBR_HOIL1"/>
    <property type="match status" value="1"/>
</dbReference>
<name>A0A834Y108_APHGI</name>
<dbReference type="GO" id="GO:0071797">
    <property type="term" value="C:LUBAC complex"/>
    <property type="evidence" value="ECO:0007669"/>
    <property type="project" value="TreeGrafter"/>
</dbReference>
<dbReference type="SUPFAM" id="SSF57850">
    <property type="entry name" value="RING/U-box"/>
    <property type="match status" value="6"/>
</dbReference>
<dbReference type="EMBL" id="JACMRX010000001">
    <property type="protein sequence ID" value="KAF7996656.1"/>
    <property type="molecule type" value="Genomic_DNA"/>
</dbReference>
<dbReference type="PANTHER" id="PTHR22770:SF13">
    <property type="entry name" value="RING-TYPE DOMAIN-CONTAINING PROTEIN"/>
    <property type="match status" value="1"/>
</dbReference>
<dbReference type="OrthoDB" id="7634987at2759"/>
<protein>
    <recommendedName>
        <fullName evidence="14">RanBP-type and C3HC4-type zinc finger-containing protein 1</fullName>
    </recommendedName>
</protein>